<name>A0A7S3BQ69_9VIRI</name>
<keyword evidence="6" id="KW-0597">Phosphoprotein</keyword>
<dbReference type="InterPro" id="IPR007207">
    <property type="entry name" value="Not_N"/>
</dbReference>
<keyword evidence="8 10" id="KW-0804">Transcription</keyword>
<dbReference type="InterPro" id="IPR012270">
    <property type="entry name" value="CCR4-NOT_su3/5"/>
</dbReference>
<evidence type="ECO:0000259" key="14">
    <source>
        <dbReference type="Pfam" id="PF04153"/>
    </source>
</evidence>
<feature type="compositionally biased region" description="Basic and acidic residues" evidence="12">
    <location>
        <begin position="286"/>
        <end position="306"/>
    </location>
</feature>
<sequence>MSGSRRLSAEIDKTLKKLSANLEEFRALWEKSPDAQTLKKELKKLQRVRDQVRGWIASPDNVCKEKTDELERARRDIEVEMERFREFERESKTKAFSKAGLKKAPEIDPEEEKRKSATDSINGVVERLHESIEKIKAEAERSSTGGKKGKRAKAHVHVETLLSDGMKSLIASHEEHIAKLELTNRLIDNLNIQPDVIPDLIESMEMYLETCEDPDAAFLGDWFMYDDIGLDEHAATAAAAALTPTVAAAMHLHAEEASHAASNKDKESANIKPDSTKEKKKLSKKEKKELEKAAKDKDTAAKKETSPGKGDGAKQPVAALVPSAAPAAPAAKAPGDGAGMRATVASPATGFLAVTAASARKQTPQPPTASADATPSQPVASATTPAKHAAGVAAPSLQEQPGAASTPTALVAPVRQARHVVAPAVETASTSPSPAVQPAAEAATEGVAVVASKTAALRLKGASSAVAPPSPQRPPAQSLKRPKTPQGTPAASRVMAAPTVTNAALAMPSALPAELGSAVGGHSQPVTPEPPRAIDSASAVLSTPPPQRSAPLAAGVATPSSLQSQGVVPGSPAPAMPPPNSHPPMPPPRLTMLLQQLSTPLPPLVTADARPMLSRESMDNLLQHALEQVPSDEDHPPVVQESAAVDGSVPAASDAAPWDHLPRTTRRVRLPWAAPASWPTEERPWMAHREEAARIYSSLDTEQLLFAFHFQQGGFLQLAAAQELYRRGWRLDTQRNAFFTREREPREVLPGQWERGSYVYFEPSHWQQVIVDQRLAYSDILRMSA</sequence>
<dbReference type="GO" id="GO:0005634">
    <property type="term" value="C:nucleus"/>
    <property type="evidence" value="ECO:0007669"/>
    <property type="project" value="UniProtKB-SubCell"/>
</dbReference>
<feature type="compositionally biased region" description="Polar residues" evidence="12">
    <location>
        <begin position="397"/>
        <end position="408"/>
    </location>
</feature>
<dbReference type="InterPro" id="IPR038635">
    <property type="entry name" value="CCR4-NOT_su2/3/5_C_sf"/>
</dbReference>
<evidence type="ECO:0000256" key="5">
    <source>
        <dbReference type="ARBA" id="ARBA00022491"/>
    </source>
</evidence>
<feature type="domain" description="CCR4-Not complex component Not N-terminal" evidence="13">
    <location>
        <begin position="4"/>
        <end position="230"/>
    </location>
</feature>
<feature type="coiled-coil region" evidence="11">
    <location>
        <begin position="63"/>
        <end position="90"/>
    </location>
</feature>
<dbReference type="PIRSF" id="PIRSF005290">
    <property type="entry name" value="NOT_su_3_5"/>
    <property type="match status" value="1"/>
</dbReference>
<protein>
    <recommendedName>
        <fullName evidence="16">CCR4-NOT transcription complex subunit 3</fullName>
    </recommendedName>
</protein>
<keyword evidence="11" id="KW-0175">Coiled coil</keyword>
<dbReference type="GO" id="GO:0030015">
    <property type="term" value="C:CCR4-NOT core complex"/>
    <property type="evidence" value="ECO:0007669"/>
    <property type="project" value="UniProtKB-UniRule"/>
</dbReference>
<feature type="compositionally biased region" description="Basic and acidic residues" evidence="12">
    <location>
        <begin position="256"/>
        <end position="277"/>
    </location>
</feature>
<dbReference type="GO" id="GO:0000932">
    <property type="term" value="C:P-body"/>
    <property type="evidence" value="ECO:0007669"/>
    <property type="project" value="UniProtKB-UniRule"/>
</dbReference>
<dbReference type="Pfam" id="PF04153">
    <property type="entry name" value="NOT2_3_5_C"/>
    <property type="match status" value="1"/>
</dbReference>
<feature type="domain" description="NOT2/NOT3/NOT5 C-terminal" evidence="14">
    <location>
        <begin position="670"/>
        <end position="779"/>
    </location>
</feature>
<gene>
    <name evidence="15" type="ORF">PSIN1315_LOCUS8515</name>
</gene>
<feature type="region of interest" description="Disordered" evidence="12">
    <location>
        <begin position="256"/>
        <end position="315"/>
    </location>
</feature>
<accession>A0A7S3BQ69</accession>
<dbReference type="EMBL" id="HBHY01013302">
    <property type="protein sequence ID" value="CAE0141730.1"/>
    <property type="molecule type" value="Transcribed_RNA"/>
</dbReference>
<feature type="region of interest" description="Disordered" evidence="12">
    <location>
        <begin position="357"/>
        <end position="411"/>
    </location>
</feature>
<keyword evidence="9 10" id="KW-0539">Nucleus</keyword>
<evidence type="ECO:0000259" key="13">
    <source>
        <dbReference type="Pfam" id="PF04065"/>
    </source>
</evidence>
<dbReference type="Gene3D" id="2.30.30.1020">
    <property type="entry name" value="CCR4-NOT complex subunit 2/3/5, C-terminal domain"/>
    <property type="match status" value="1"/>
</dbReference>
<evidence type="ECO:0000256" key="6">
    <source>
        <dbReference type="ARBA" id="ARBA00022553"/>
    </source>
</evidence>
<feature type="region of interest" description="Disordered" evidence="12">
    <location>
        <begin position="461"/>
        <end position="493"/>
    </location>
</feature>
<evidence type="ECO:0000256" key="8">
    <source>
        <dbReference type="ARBA" id="ARBA00023163"/>
    </source>
</evidence>
<dbReference type="InterPro" id="IPR040168">
    <property type="entry name" value="Not2/3/5"/>
</dbReference>
<evidence type="ECO:0008006" key="16">
    <source>
        <dbReference type="Google" id="ProtNLM"/>
    </source>
</evidence>
<evidence type="ECO:0000256" key="10">
    <source>
        <dbReference type="PIRNR" id="PIRNR005290"/>
    </source>
</evidence>
<evidence type="ECO:0000256" key="9">
    <source>
        <dbReference type="ARBA" id="ARBA00023242"/>
    </source>
</evidence>
<comment type="subcellular location">
    <subcellularLocation>
        <location evidence="2 10">Cytoplasm</location>
    </subcellularLocation>
    <subcellularLocation>
        <location evidence="1 10">Nucleus</location>
    </subcellularLocation>
</comment>
<feature type="compositionally biased region" description="Basic and acidic residues" evidence="12">
    <location>
        <begin position="103"/>
        <end position="117"/>
    </location>
</feature>
<keyword evidence="5 10" id="KW-0678">Repressor</keyword>
<dbReference type="PANTHER" id="PTHR23326">
    <property type="entry name" value="CCR4 NOT-RELATED"/>
    <property type="match status" value="1"/>
</dbReference>
<evidence type="ECO:0000256" key="7">
    <source>
        <dbReference type="ARBA" id="ARBA00023015"/>
    </source>
</evidence>
<keyword evidence="7 10" id="KW-0805">Transcription regulation</keyword>
<feature type="compositionally biased region" description="Pro residues" evidence="12">
    <location>
        <begin position="571"/>
        <end position="580"/>
    </location>
</feature>
<evidence type="ECO:0000256" key="12">
    <source>
        <dbReference type="SAM" id="MobiDB-lite"/>
    </source>
</evidence>
<dbReference type="AlphaFoldDB" id="A0A7S3BQ69"/>
<evidence type="ECO:0000256" key="3">
    <source>
        <dbReference type="ARBA" id="ARBA00007682"/>
    </source>
</evidence>
<evidence type="ECO:0000256" key="1">
    <source>
        <dbReference type="ARBA" id="ARBA00004123"/>
    </source>
</evidence>
<feature type="region of interest" description="Disordered" evidence="12">
    <location>
        <begin position="538"/>
        <end position="580"/>
    </location>
</feature>
<proteinExistence type="inferred from homology"/>
<organism evidence="15">
    <name type="scientific">Prasinoderma singulare</name>
    <dbReference type="NCBI Taxonomy" id="676789"/>
    <lineage>
        <taxon>Eukaryota</taxon>
        <taxon>Viridiplantae</taxon>
        <taxon>Prasinodermophyta</taxon>
        <taxon>Prasinodermophyceae</taxon>
        <taxon>Prasinodermales</taxon>
        <taxon>Prasinodermaceae</taxon>
        <taxon>Prasinoderma</taxon>
    </lineage>
</organism>
<reference evidence="15" key="1">
    <citation type="submission" date="2021-01" db="EMBL/GenBank/DDBJ databases">
        <authorList>
            <person name="Corre E."/>
            <person name="Pelletier E."/>
            <person name="Niang G."/>
            <person name="Scheremetjew M."/>
            <person name="Finn R."/>
            <person name="Kale V."/>
            <person name="Holt S."/>
            <person name="Cochrane G."/>
            <person name="Meng A."/>
            <person name="Brown T."/>
            <person name="Cohen L."/>
        </authorList>
    </citation>
    <scope>NUCLEOTIDE SEQUENCE</scope>
    <source>
        <strain evidence="15">RCC927</strain>
    </source>
</reference>
<dbReference type="InterPro" id="IPR007282">
    <property type="entry name" value="NOT2/3/5_C"/>
</dbReference>
<dbReference type="Pfam" id="PF04065">
    <property type="entry name" value="Not3"/>
    <property type="match status" value="1"/>
</dbReference>
<comment type="similarity">
    <text evidence="3 10">Belongs to the CNOT2/3/5 family.</text>
</comment>
<evidence type="ECO:0000313" key="15">
    <source>
        <dbReference type="EMBL" id="CAE0141730.1"/>
    </source>
</evidence>
<feature type="compositionally biased region" description="Polar residues" evidence="12">
    <location>
        <begin position="371"/>
        <end position="384"/>
    </location>
</feature>
<dbReference type="GO" id="GO:0006355">
    <property type="term" value="P:regulation of DNA-templated transcription"/>
    <property type="evidence" value="ECO:0007669"/>
    <property type="project" value="InterPro"/>
</dbReference>
<feature type="region of interest" description="Disordered" evidence="12">
    <location>
        <begin position="98"/>
        <end position="119"/>
    </location>
</feature>
<evidence type="ECO:0000256" key="4">
    <source>
        <dbReference type="ARBA" id="ARBA00022490"/>
    </source>
</evidence>
<keyword evidence="4 10" id="KW-0963">Cytoplasm</keyword>
<evidence type="ECO:0000256" key="2">
    <source>
        <dbReference type="ARBA" id="ARBA00004496"/>
    </source>
</evidence>
<evidence type="ECO:0000256" key="11">
    <source>
        <dbReference type="SAM" id="Coils"/>
    </source>
</evidence>